<dbReference type="PANTHER" id="PTHR13789">
    <property type="entry name" value="MONOOXYGENASE"/>
    <property type="match status" value="1"/>
</dbReference>
<evidence type="ECO:0000259" key="3">
    <source>
        <dbReference type="Pfam" id="PF01494"/>
    </source>
</evidence>
<dbReference type="SUPFAM" id="SSF51905">
    <property type="entry name" value="FAD/NAD(P)-binding domain"/>
    <property type="match status" value="1"/>
</dbReference>
<comment type="caution">
    <text evidence="4">The sequence shown here is derived from an EMBL/GenBank/DDBJ whole genome shotgun (WGS) entry which is preliminary data.</text>
</comment>
<dbReference type="InterPro" id="IPR050493">
    <property type="entry name" value="FAD-dep_Monooxygenase_BioMet"/>
</dbReference>
<dbReference type="RefSeq" id="WP_380620562.1">
    <property type="nucleotide sequence ID" value="NZ_JBHSDK010000014.1"/>
</dbReference>
<keyword evidence="5" id="KW-1185">Reference proteome</keyword>
<keyword evidence="1" id="KW-0560">Oxidoreductase</keyword>
<dbReference type="EMBL" id="JBHSDK010000014">
    <property type="protein sequence ID" value="MFC4335567.1"/>
    <property type="molecule type" value="Genomic_DNA"/>
</dbReference>
<accession>A0ABV8TYP0</accession>
<feature type="domain" description="FAD-binding" evidence="3">
    <location>
        <begin position="6"/>
        <end position="166"/>
    </location>
</feature>
<name>A0ABV8TYP0_9ACTN</name>
<dbReference type="InterPro" id="IPR002938">
    <property type="entry name" value="FAD-bd"/>
</dbReference>
<dbReference type="Gene3D" id="3.50.50.60">
    <property type="entry name" value="FAD/NAD(P)-binding domain"/>
    <property type="match status" value="1"/>
</dbReference>
<evidence type="ECO:0000256" key="2">
    <source>
        <dbReference type="ARBA" id="ARBA00023033"/>
    </source>
</evidence>
<dbReference type="PANTHER" id="PTHR13789:SF309">
    <property type="entry name" value="PUTATIVE (AFU_ORTHOLOGUE AFUA_6G14510)-RELATED"/>
    <property type="match status" value="1"/>
</dbReference>
<dbReference type="PRINTS" id="PR00420">
    <property type="entry name" value="RNGMNOXGNASE"/>
</dbReference>
<reference evidence="5" key="1">
    <citation type="journal article" date="2019" name="Int. J. Syst. Evol. Microbiol.">
        <title>The Global Catalogue of Microorganisms (GCM) 10K type strain sequencing project: providing services to taxonomists for standard genome sequencing and annotation.</title>
        <authorList>
            <consortium name="The Broad Institute Genomics Platform"/>
            <consortium name="The Broad Institute Genome Sequencing Center for Infectious Disease"/>
            <person name="Wu L."/>
            <person name="Ma J."/>
        </authorList>
    </citation>
    <scope>NUCLEOTIDE SEQUENCE [LARGE SCALE GENOMIC DNA]</scope>
    <source>
        <strain evidence="5">IBRC-M 10908</strain>
    </source>
</reference>
<protein>
    <submittedName>
        <fullName evidence="4">FAD-dependent oxidoreductase</fullName>
    </submittedName>
</protein>
<evidence type="ECO:0000313" key="5">
    <source>
        <dbReference type="Proteomes" id="UP001595823"/>
    </source>
</evidence>
<keyword evidence="2" id="KW-0503">Monooxygenase</keyword>
<dbReference type="Pfam" id="PF01494">
    <property type="entry name" value="FAD_binding_3"/>
    <property type="match status" value="1"/>
</dbReference>
<sequence length="393" mass="43025">MRQRRAVVVGAGVAGLASALALSKVGWRVAVLESRERLQKRPVLLFLWESGVKALRQLGIDARLDLGARAPDRVTIRDQAGADVGSLALAPADPESVRPVYVRQDRLFEALVAKLGPSVDLVHSTTVSRVDLVRLAAGDRTRRWDADFVVAADGTGSTIRSLLEPRSKAVDAGAVAFNAVLPPHRAPRREGDSAEIHGAHGRRFSYADLGENGAAWMAIVPGGLRPESAQIQHELLNRWFSGWPDPVAAYLGATRPEDLVQSLVRTVDPLPTGLHHKSGDGGHLLMVGDSASGTAPVFPVGATVALEDAATLGWALHQAPEDMDAAMDHYRMQRRGRLQALHRFGRRHLKLSSRKRNLITSLVRATPDAWLERYVRNLSRWELPDDMWWVDYA</sequence>
<dbReference type="InterPro" id="IPR036188">
    <property type="entry name" value="FAD/NAD-bd_sf"/>
</dbReference>
<organism evidence="4 5">
    <name type="scientific">Salininema proteolyticum</name>
    <dbReference type="NCBI Taxonomy" id="1607685"/>
    <lineage>
        <taxon>Bacteria</taxon>
        <taxon>Bacillati</taxon>
        <taxon>Actinomycetota</taxon>
        <taxon>Actinomycetes</taxon>
        <taxon>Glycomycetales</taxon>
        <taxon>Glycomycetaceae</taxon>
        <taxon>Salininema</taxon>
    </lineage>
</organism>
<dbReference type="Proteomes" id="UP001595823">
    <property type="component" value="Unassembled WGS sequence"/>
</dbReference>
<gene>
    <name evidence="4" type="ORF">ACFPET_10190</name>
</gene>
<evidence type="ECO:0000313" key="4">
    <source>
        <dbReference type="EMBL" id="MFC4335567.1"/>
    </source>
</evidence>
<evidence type="ECO:0000256" key="1">
    <source>
        <dbReference type="ARBA" id="ARBA00023002"/>
    </source>
</evidence>
<proteinExistence type="predicted"/>